<dbReference type="WBParaSite" id="HNAJ_0000571701-mRNA-1">
    <property type="protein sequence ID" value="HNAJ_0000571701-mRNA-1"/>
    <property type="gene ID" value="HNAJ_0000571701"/>
</dbReference>
<accession>A0A0R3TF77</accession>
<organism evidence="2">
    <name type="scientific">Rodentolepis nana</name>
    <name type="common">Dwarf tapeworm</name>
    <name type="synonym">Hymenolepis nana</name>
    <dbReference type="NCBI Taxonomy" id="102285"/>
    <lineage>
        <taxon>Eukaryota</taxon>
        <taxon>Metazoa</taxon>
        <taxon>Spiralia</taxon>
        <taxon>Lophotrochozoa</taxon>
        <taxon>Platyhelminthes</taxon>
        <taxon>Cestoda</taxon>
        <taxon>Eucestoda</taxon>
        <taxon>Cyclophyllidea</taxon>
        <taxon>Hymenolepididae</taxon>
        <taxon>Rodentolepis</taxon>
    </lineage>
</organism>
<sequence>LPPKNGEQKDLLYEIIYNFDNNKVLKTCQTRNNYHSIEIPKNAGLFKAAVGAKLEDSSSKQVPSAYSSFKYLNLRENEGGNDEEDISEAPPIPPITSSSTLQMDVFEFQPIDSEVRIDLSKDGQ</sequence>
<name>A0A0R3TF77_RODNA</name>
<feature type="region of interest" description="Disordered" evidence="1">
    <location>
        <begin position="77"/>
        <end position="98"/>
    </location>
</feature>
<evidence type="ECO:0000313" key="2">
    <source>
        <dbReference type="WBParaSite" id="HNAJ_0000571701-mRNA-1"/>
    </source>
</evidence>
<dbReference type="AlphaFoldDB" id="A0A0R3TF77"/>
<protein>
    <submittedName>
        <fullName evidence="2">EAF domain-containing protein</fullName>
    </submittedName>
</protein>
<reference evidence="2" key="1">
    <citation type="submission" date="2017-02" db="UniProtKB">
        <authorList>
            <consortium name="WormBaseParasite"/>
        </authorList>
    </citation>
    <scope>IDENTIFICATION</scope>
</reference>
<evidence type="ECO:0000256" key="1">
    <source>
        <dbReference type="SAM" id="MobiDB-lite"/>
    </source>
</evidence>
<proteinExistence type="predicted"/>